<evidence type="ECO:0000313" key="2">
    <source>
        <dbReference type="Proteomes" id="UP000050384"/>
    </source>
</evidence>
<reference evidence="1 2" key="1">
    <citation type="submission" date="2015-09" db="EMBL/GenBank/DDBJ databases">
        <title>Genome announcement of multiple Pseudomonas syringae strains.</title>
        <authorList>
            <person name="Thakur S."/>
            <person name="Wang P.W."/>
            <person name="Gong Y."/>
            <person name="Weir B.S."/>
            <person name="Guttman D.S."/>
        </authorList>
    </citation>
    <scope>NUCLEOTIDE SEQUENCE [LARGE SCALE GENOMIC DNA]</scope>
    <source>
        <strain evidence="1 2">ICMP16929</strain>
    </source>
</reference>
<protein>
    <submittedName>
        <fullName evidence="1">Putative bacteriocin immunity protein</fullName>
    </submittedName>
</protein>
<comment type="caution">
    <text evidence="1">The sequence shown here is derived from an EMBL/GenBank/DDBJ whole genome shotgun (WGS) entry which is preliminary data.</text>
</comment>
<sequence length="161" mass="18446">MIDINMQNNNIISLIKNMGMSHKALMQEGLITDTKLSHLYESEETLELEIAPGVELVFLEETFCLEMITFSFARALNKADPEFMGILPYPLDKIRNKRDARLLLGAPMFTKSQMDLFPTELYGWDVYQLDSSLHPEAILDIQYNEDMLVSNILISLVDKNV</sequence>
<dbReference type="AlphaFoldDB" id="A0A0Q0A2R1"/>
<proteinExistence type="predicted"/>
<dbReference type="EMBL" id="LJRI01001651">
    <property type="protein sequence ID" value="KPY55300.1"/>
    <property type="molecule type" value="Genomic_DNA"/>
</dbReference>
<dbReference type="Proteomes" id="UP000050384">
    <property type="component" value="Unassembled WGS sequence"/>
</dbReference>
<dbReference type="InterPro" id="IPR045657">
    <property type="entry name" value="DUF6392"/>
</dbReference>
<dbReference type="PATRIC" id="fig|264459.3.peg.6131"/>
<evidence type="ECO:0000313" key="1">
    <source>
        <dbReference type="EMBL" id="KPY55300.1"/>
    </source>
</evidence>
<name>A0A0Q0A2R1_PSESX</name>
<dbReference type="Pfam" id="PF19929">
    <property type="entry name" value="DUF6392"/>
    <property type="match status" value="1"/>
</dbReference>
<gene>
    <name evidence="1" type="ORF">ALO94_03906</name>
</gene>
<accession>A0A0Q0A2R1</accession>
<organism evidence="1 2">
    <name type="scientific">Pseudomonas syringae pv. spinaceae</name>
    <dbReference type="NCBI Taxonomy" id="264459"/>
    <lineage>
        <taxon>Bacteria</taxon>
        <taxon>Pseudomonadati</taxon>
        <taxon>Pseudomonadota</taxon>
        <taxon>Gammaproteobacteria</taxon>
        <taxon>Pseudomonadales</taxon>
        <taxon>Pseudomonadaceae</taxon>
        <taxon>Pseudomonas</taxon>
        <taxon>Pseudomonas syringae</taxon>
    </lineage>
</organism>